<dbReference type="STRING" id="692418.SAMN04488029_3652"/>
<evidence type="ECO:0008006" key="4">
    <source>
        <dbReference type="Google" id="ProtNLM"/>
    </source>
</evidence>
<keyword evidence="1" id="KW-0732">Signal</keyword>
<feature type="signal peptide" evidence="1">
    <location>
        <begin position="1"/>
        <end position="23"/>
    </location>
</feature>
<evidence type="ECO:0000256" key="1">
    <source>
        <dbReference type="SAM" id="SignalP"/>
    </source>
</evidence>
<dbReference type="Proteomes" id="UP000192472">
    <property type="component" value="Unassembled WGS sequence"/>
</dbReference>
<dbReference type="AlphaFoldDB" id="A0A1W2GNJ4"/>
<sequence>MKKSYPSILFLLFLMASFSVGYAQELNCQVNVESIQIESTERRVFEEMEVEFAKFLNDRKWAEERFENDERISCGINITLESQPSIGNFQATVQVVAARPVYNSTYEAVLINFADRDFNFEYTESQPLDFQPNTFLSNITSMLGFYAYMILANDYDSFENLGGQQYYEAAWQVVNNAQQSGFAGWDQFNSVRNRYWWAQNSIDQVMEPMREVTYEYHLKGLDLMAEDPETARTNILEALKKVQAVNRAKPRSIMIISFLDAKMDEIVSIFSQGNLAERREVYDILKALEPAKTEEFKKILEN</sequence>
<dbReference type="RefSeq" id="WP_176214836.1">
    <property type="nucleotide sequence ID" value="NZ_FWYF01000004.1"/>
</dbReference>
<organism evidence="2 3">
    <name type="scientific">Reichenbachiella faecimaris</name>
    <dbReference type="NCBI Taxonomy" id="692418"/>
    <lineage>
        <taxon>Bacteria</taxon>
        <taxon>Pseudomonadati</taxon>
        <taxon>Bacteroidota</taxon>
        <taxon>Cytophagia</taxon>
        <taxon>Cytophagales</taxon>
        <taxon>Reichenbachiellaceae</taxon>
        <taxon>Reichenbachiella</taxon>
    </lineage>
</organism>
<name>A0A1W2GNJ4_REIFA</name>
<gene>
    <name evidence="2" type="ORF">SAMN04488029_3652</name>
</gene>
<proteinExistence type="predicted"/>
<accession>A0A1W2GNJ4</accession>
<protein>
    <recommendedName>
        <fullName evidence="4">DUF4835 domain-containing protein</fullName>
    </recommendedName>
</protein>
<evidence type="ECO:0000313" key="3">
    <source>
        <dbReference type="Proteomes" id="UP000192472"/>
    </source>
</evidence>
<reference evidence="2 3" key="1">
    <citation type="submission" date="2017-04" db="EMBL/GenBank/DDBJ databases">
        <authorList>
            <person name="Afonso C.L."/>
            <person name="Miller P.J."/>
            <person name="Scott M.A."/>
            <person name="Spackman E."/>
            <person name="Goraichik I."/>
            <person name="Dimitrov K.M."/>
            <person name="Suarez D.L."/>
            <person name="Swayne D.E."/>
        </authorList>
    </citation>
    <scope>NUCLEOTIDE SEQUENCE [LARGE SCALE GENOMIC DNA]</scope>
    <source>
        <strain evidence="2 3">DSM 26133</strain>
    </source>
</reference>
<dbReference type="EMBL" id="FWYF01000004">
    <property type="protein sequence ID" value="SMD38144.1"/>
    <property type="molecule type" value="Genomic_DNA"/>
</dbReference>
<feature type="chain" id="PRO_5012506670" description="DUF4835 domain-containing protein" evidence="1">
    <location>
        <begin position="24"/>
        <end position="302"/>
    </location>
</feature>
<dbReference type="Pfam" id="PF16119">
    <property type="entry name" value="DUF4835"/>
    <property type="match status" value="1"/>
</dbReference>
<dbReference type="InterPro" id="IPR032274">
    <property type="entry name" value="DUF4835"/>
</dbReference>
<keyword evidence="3" id="KW-1185">Reference proteome</keyword>
<evidence type="ECO:0000313" key="2">
    <source>
        <dbReference type="EMBL" id="SMD38144.1"/>
    </source>
</evidence>